<organism evidence="2 3">
    <name type="scientific">Pararge aegeria aegeria</name>
    <dbReference type="NCBI Taxonomy" id="348720"/>
    <lineage>
        <taxon>Eukaryota</taxon>
        <taxon>Metazoa</taxon>
        <taxon>Ecdysozoa</taxon>
        <taxon>Arthropoda</taxon>
        <taxon>Hexapoda</taxon>
        <taxon>Insecta</taxon>
        <taxon>Pterygota</taxon>
        <taxon>Neoptera</taxon>
        <taxon>Endopterygota</taxon>
        <taxon>Lepidoptera</taxon>
        <taxon>Glossata</taxon>
        <taxon>Ditrysia</taxon>
        <taxon>Papilionoidea</taxon>
        <taxon>Nymphalidae</taxon>
        <taxon>Satyrinae</taxon>
        <taxon>Satyrini</taxon>
        <taxon>Parargina</taxon>
        <taxon>Pararge</taxon>
    </lineage>
</organism>
<comment type="caution">
    <text evidence="2">The sequence shown here is derived from an EMBL/GenBank/DDBJ whole genome shotgun (WGS) entry which is preliminary data.</text>
</comment>
<feature type="compositionally biased region" description="Polar residues" evidence="1">
    <location>
        <begin position="207"/>
        <end position="222"/>
    </location>
</feature>
<dbReference type="EMBL" id="CAKXAJ010021508">
    <property type="protein sequence ID" value="CAH2226524.1"/>
    <property type="molecule type" value="Genomic_DNA"/>
</dbReference>
<feature type="non-terminal residue" evidence="2">
    <location>
        <position position="1"/>
    </location>
</feature>
<protein>
    <submittedName>
        <fullName evidence="2">Jg4321 protein</fullName>
    </submittedName>
</protein>
<gene>
    <name evidence="2" type="primary">jg4321</name>
    <name evidence="2" type="ORF">PAEG_LOCUS7227</name>
</gene>
<feature type="region of interest" description="Disordered" evidence="1">
    <location>
        <begin position="190"/>
        <end position="263"/>
    </location>
</feature>
<sequence length="263" mass="30344">KEPTVPNANPDRVAKIVSLQRFNSPEWNSVRYTDIQKKYVAYPAFTDLRVNEELRRFEDPLSPLRWFQMERSFAALSNALLAQNECVNQSLQEIINWAGKSDTQLTPSSLCVKISESFGRESKYTNVTQDILQIVCGKRAEVMELRRRSLLKQLKSKYAHEDIDKIPPSSEYIFNPDGLSAYLSKMGGLDKLEKQNPPRTTRPKSPEPSTSSFHQNKTFHPQNKTKKHNQDKEFRTKRHFTATEKKRGGQKDKSGRKTGNRNK</sequence>
<dbReference type="Proteomes" id="UP000838756">
    <property type="component" value="Unassembled WGS sequence"/>
</dbReference>
<evidence type="ECO:0000256" key="1">
    <source>
        <dbReference type="SAM" id="MobiDB-lite"/>
    </source>
</evidence>
<proteinExistence type="predicted"/>
<accession>A0A8S4R154</accession>
<keyword evidence="3" id="KW-1185">Reference proteome</keyword>
<feature type="compositionally biased region" description="Basic and acidic residues" evidence="1">
    <location>
        <begin position="241"/>
        <end position="255"/>
    </location>
</feature>
<dbReference type="AlphaFoldDB" id="A0A8S4R154"/>
<evidence type="ECO:0000313" key="3">
    <source>
        <dbReference type="Proteomes" id="UP000838756"/>
    </source>
</evidence>
<evidence type="ECO:0000313" key="2">
    <source>
        <dbReference type="EMBL" id="CAH2226524.1"/>
    </source>
</evidence>
<reference evidence="2" key="1">
    <citation type="submission" date="2022-03" db="EMBL/GenBank/DDBJ databases">
        <authorList>
            <person name="Lindestad O."/>
        </authorList>
    </citation>
    <scope>NUCLEOTIDE SEQUENCE</scope>
</reference>
<name>A0A8S4R154_9NEOP</name>
<dbReference type="OrthoDB" id="7483379at2759"/>